<accession>A0A9P5M5Z1</accession>
<protein>
    <submittedName>
        <fullName evidence="1">Uncharacterized protein</fullName>
    </submittedName>
</protein>
<keyword evidence="2" id="KW-1185">Reference proteome</keyword>
<dbReference type="EMBL" id="RCSW01000013">
    <property type="protein sequence ID" value="KAF7940795.1"/>
    <property type="molecule type" value="Genomic_DNA"/>
</dbReference>
<name>A0A9P5M5Z1_9HELO</name>
<organism evidence="1 2">
    <name type="scientific">Botrytis byssoidea</name>
    <dbReference type="NCBI Taxonomy" id="139641"/>
    <lineage>
        <taxon>Eukaryota</taxon>
        <taxon>Fungi</taxon>
        <taxon>Dikarya</taxon>
        <taxon>Ascomycota</taxon>
        <taxon>Pezizomycotina</taxon>
        <taxon>Leotiomycetes</taxon>
        <taxon>Helotiales</taxon>
        <taxon>Sclerotiniaceae</taxon>
        <taxon>Botrytis</taxon>
    </lineage>
</organism>
<dbReference type="Proteomes" id="UP000710849">
    <property type="component" value="Unassembled WGS sequence"/>
</dbReference>
<proteinExistence type="predicted"/>
<evidence type="ECO:0000313" key="1">
    <source>
        <dbReference type="EMBL" id="KAF7940795.1"/>
    </source>
</evidence>
<gene>
    <name evidence="1" type="ORF">EAE97_006981</name>
</gene>
<comment type="caution">
    <text evidence="1">The sequence shown here is derived from an EMBL/GenBank/DDBJ whole genome shotgun (WGS) entry which is preliminary data.</text>
</comment>
<evidence type="ECO:0000313" key="2">
    <source>
        <dbReference type="Proteomes" id="UP000710849"/>
    </source>
</evidence>
<dbReference type="RefSeq" id="XP_038731684.1">
    <property type="nucleotide sequence ID" value="XM_038877494.1"/>
</dbReference>
<dbReference type="GeneID" id="62150570"/>
<dbReference type="AlphaFoldDB" id="A0A9P5M5Z1"/>
<reference evidence="1 2" key="1">
    <citation type="journal article" date="2020" name="Genome Biol. Evol.">
        <title>Comparative genomics of Sclerotiniaceae.</title>
        <authorList>
            <person name="Valero Jimenez C.A."/>
            <person name="Steentjes M."/>
            <person name="Scholten O.E."/>
            <person name="Van Kan J.A.L."/>
        </authorList>
    </citation>
    <scope>NUCLEOTIDE SEQUENCE [LARGE SCALE GENOMIC DNA]</scope>
    <source>
        <strain evidence="1 2">MUCL 94</strain>
    </source>
</reference>
<sequence length="193" mass="22370">MRTLDLGRQVRLRLIVDVNAYCLEELPGIIIEVGFERWTLDDNGQPAWKLCRDAFFVQDPVTLPHSQFIILSSEFTLANQIMQRLYCDGSEDFSPAINGQYIMQSREGTIIAIPTSESPFFEPFDQRPSGQKFDPVYRDLCWGRVWKLKRGSPDRSSDEREEDARHLAPIMEARRGLSVPFANDNWYESDFDE</sequence>